<dbReference type="PANTHER" id="PTHR30563">
    <property type="entry name" value="DNA RECOMBINATION PROTEIN RMUC"/>
    <property type="match status" value="1"/>
</dbReference>
<evidence type="ECO:0000256" key="3">
    <source>
        <dbReference type="ARBA" id="ARBA00023054"/>
    </source>
</evidence>
<comment type="function">
    <text evidence="1">Involved in DNA recombination.</text>
</comment>
<dbReference type="RefSeq" id="WP_152946854.1">
    <property type="nucleotide sequence ID" value="NZ_WHYR01000024.1"/>
</dbReference>
<keyword evidence="7" id="KW-1185">Reference proteome</keyword>
<proteinExistence type="inferred from homology"/>
<evidence type="ECO:0000256" key="5">
    <source>
        <dbReference type="SAM" id="Coils"/>
    </source>
</evidence>
<evidence type="ECO:0000313" key="7">
    <source>
        <dbReference type="Proteomes" id="UP000441717"/>
    </source>
</evidence>
<name>A0A6N7IU08_9FIRM</name>
<evidence type="ECO:0000313" key="6">
    <source>
        <dbReference type="EMBL" id="MQL52578.1"/>
    </source>
</evidence>
<comment type="caution">
    <text evidence="6">The sequence shown here is derived from an EMBL/GenBank/DDBJ whole genome shotgun (WGS) entry which is preliminary data.</text>
</comment>
<protein>
    <submittedName>
        <fullName evidence="6">DNA recombination protein RmuC</fullName>
    </submittedName>
</protein>
<evidence type="ECO:0000256" key="4">
    <source>
        <dbReference type="ARBA" id="ARBA00023172"/>
    </source>
</evidence>
<dbReference type="Proteomes" id="UP000441717">
    <property type="component" value="Unassembled WGS sequence"/>
</dbReference>
<feature type="coiled-coil region" evidence="5">
    <location>
        <begin position="38"/>
        <end position="72"/>
    </location>
</feature>
<accession>A0A6N7IU08</accession>
<dbReference type="OrthoDB" id="370725at2"/>
<evidence type="ECO:0000256" key="1">
    <source>
        <dbReference type="ARBA" id="ARBA00003416"/>
    </source>
</evidence>
<keyword evidence="4" id="KW-0233">DNA recombination</keyword>
<keyword evidence="3 5" id="KW-0175">Coiled coil</keyword>
<reference evidence="6 7" key="1">
    <citation type="submission" date="2019-10" db="EMBL/GenBank/DDBJ databases">
        <title>Comparative genomics of sulfur disproportionating microorganisms.</title>
        <authorList>
            <person name="Ward L.M."/>
            <person name="Bertran E."/>
            <person name="Johnston D."/>
        </authorList>
    </citation>
    <scope>NUCLEOTIDE SEQUENCE [LARGE SCALE GENOMIC DNA]</scope>
    <source>
        <strain evidence="6 7">DSM 14055</strain>
    </source>
</reference>
<dbReference type="InterPro" id="IPR003798">
    <property type="entry name" value="DNA_recombination_RmuC"/>
</dbReference>
<dbReference type="EMBL" id="WHYR01000024">
    <property type="protein sequence ID" value="MQL52578.1"/>
    <property type="molecule type" value="Genomic_DNA"/>
</dbReference>
<evidence type="ECO:0000256" key="2">
    <source>
        <dbReference type="ARBA" id="ARBA00009840"/>
    </source>
</evidence>
<dbReference type="AlphaFoldDB" id="A0A6N7IU08"/>
<comment type="similarity">
    <text evidence="2">Belongs to the RmuC family.</text>
</comment>
<sequence>MGYLAAGAVLGLLAGWLLAGARWRGVLAGQLLEVESRARAAESLSGELRQQVGRLQQELVEQRQRLEAEREARVKAETSLGEATEKLAEQKKFLDETGRRFSDAFRALSADALQSNNRAFLDLARQVMERVLAEARGDWQQRQEAIGSLLKPLQQELERYAAGVREMERVRQEAYGSLQKQLESLQQTQQLLQRETGNLVTALKSPQVRGRWGEITLRRVVEVAGLSPYCDFVEQLSVETEGGRSRPDLVVKLPGDRTVVVDAKVPLKAYMEAIESADENGRRLALQRHARAVRAHMQSLGSRSYWSQFTPGPDFVVLFLPGESFFSAALEQDRGLIEDGLASRVILATPTTLIALLRTVAISWQQHHMAENARRIAETGMELYERICKFAEHLGKIRDGLQRAAQSYNQAVGSWEGRVVPGARRLKELGAGPPGKELAALQPVETALRELPVAE</sequence>
<gene>
    <name evidence="6" type="primary">rmuC</name>
    <name evidence="6" type="ORF">GFC01_09950</name>
</gene>
<dbReference type="PANTHER" id="PTHR30563:SF0">
    <property type="entry name" value="DNA RECOMBINATION PROTEIN RMUC"/>
    <property type="match status" value="1"/>
</dbReference>
<organism evidence="6 7">
    <name type="scientific">Desulfofundulus thermobenzoicus</name>
    <dbReference type="NCBI Taxonomy" id="29376"/>
    <lineage>
        <taxon>Bacteria</taxon>
        <taxon>Bacillati</taxon>
        <taxon>Bacillota</taxon>
        <taxon>Clostridia</taxon>
        <taxon>Eubacteriales</taxon>
        <taxon>Peptococcaceae</taxon>
        <taxon>Desulfofundulus</taxon>
    </lineage>
</organism>
<dbReference type="GO" id="GO:0006310">
    <property type="term" value="P:DNA recombination"/>
    <property type="evidence" value="ECO:0007669"/>
    <property type="project" value="UniProtKB-KW"/>
</dbReference>
<dbReference type="Pfam" id="PF02646">
    <property type="entry name" value="RmuC"/>
    <property type="match status" value="1"/>
</dbReference>